<accession>A0ABV7MJF9</accession>
<organism evidence="1 2">
    <name type="scientific">Mesorhizobium cantuariense</name>
    <dbReference type="NCBI Taxonomy" id="1300275"/>
    <lineage>
        <taxon>Bacteria</taxon>
        <taxon>Pseudomonadati</taxon>
        <taxon>Pseudomonadota</taxon>
        <taxon>Alphaproteobacteria</taxon>
        <taxon>Hyphomicrobiales</taxon>
        <taxon>Phyllobacteriaceae</taxon>
        <taxon>Mesorhizobium</taxon>
    </lineage>
</organism>
<reference evidence="2" key="1">
    <citation type="journal article" date="2019" name="Int. J. Syst. Evol. Microbiol.">
        <title>The Global Catalogue of Microorganisms (GCM) 10K type strain sequencing project: providing services to taxonomists for standard genome sequencing and annotation.</title>
        <authorList>
            <consortium name="The Broad Institute Genomics Platform"/>
            <consortium name="The Broad Institute Genome Sequencing Center for Infectious Disease"/>
            <person name="Wu L."/>
            <person name="Ma J."/>
        </authorList>
    </citation>
    <scope>NUCLEOTIDE SEQUENCE [LARGE SCALE GENOMIC DNA]</scope>
    <source>
        <strain evidence="2">ICMP 19515</strain>
    </source>
</reference>
<keyword evidence="2" id="KW-1185">Reference proteome</keyword>
<evidence type="ECO:0000313" key="2">
    <source>
        <dbReference type="Proteomes" id="UP001595648"/>
    </source>
</evidence>
<comment type="caution">
    <text evidence="1">The sequence shown here is derived from an EMBL/GenBank/DDBJ whole genome shotgun (WGS) entry which is preliminary data.</text>
</comment>
<dbReference type="Proteomes" id="UP001595648">
    <property type="component" value="Unassembled WGS sequence"/>
</dbReference>
<gene>
    <name evidence="1" type="ORF">ACFOJ9_03000</name>
</gene>
<dbReference type="EMBL" id="JBHRVD010000001">
    <property type="protein sequence ID" value="MFC3320783.1"/>
    <property type="molecule type" value="Genomic_DNA"/>
</dbReference>
<proteinExistence type="predicted"/>
<dbReference type="RefSeq" id="WP_167392297.1">
    <property type="nucleotide sequence ID" value="NZ_JBHRVD010000001.1"/>
</dbReference>
<name>A0ABV7MJF9_9HYPH</name>
<sequence length="77" mass="8464">MADALASGRVVVAIKAFVPTPDGYYVVAPVSRPRVPKVRSWVLGEAEATQIFQDRGSRSAINSVDDTVEFWLAEQRD</sequence>
<evidence type="ECO:0000313" key="1">
    <source>
        <dbReference type="EMBL" id="MFC3320783.1"/>
    </source>
</evidence>
<protein>
    <submittedName>
        <fullName evidence="1">Uncharacterized protein</fullName>
    </submittedName>
</protein>